<dbReference type="STRING" id="48467.SAMN02745166_02271"/>
<evidence type="ECO:0000313" key="1">
    <source>
        <dbReference type="EMBL" id="SKA95098.1"/>
    </source>
</evidence>
<protein>
    <submittedName>
        <fullName evidence="1">Uncharacterized protein</fullName>
    </submittedName>
</protein>
<keyword evidence="2" id="KW-1185">Reference proteome</keyword>
<dbReference type="EMBL" id="FUYE01000006">
    <property type="protein sequence ID" value="SKA95098.1"/>
    <property type="molecule type" value="Genomic_DNA"/>
</dbReference>
<dbReference type="Proteomes" id="UP000190774">
    <property type="component" value="Unassembled WGS sequence"/>
</dbReference>
<evidence type="ECO:0000313" key="2">
    <source>
        <dbReference type="Proteomes" id="UP000190774"/>
    </source>
</evidence>
<dbReference type="RefSeq" id="WP_078813477.1">
    <property type="nucleotide sequence ID" value="NZ_FUYE01000006.1"/>
</dbReference>
<sequence length="884" mass="89554">MKTYSPALEPLEKRLAPAGVAVSFTGGALKITGTDADDFVMVEKTTDGFTISVANGSMISLNGGAEQESVQVTGAITKGVQVDLKGGNDTLSWDEVDLQGNMTVAMGAGDNETNLTDTVISGNLSVTGLEGKDSVSLQSLMEVTGTTALNLGDGTNFLASYAETSFGKGLTYIGGSGLDAVWLTGSSVRIGGLFDAKMGAGDSDITIDATTSLLKGVNVLTLDHSGAAESADFSLLSPQANILGPVTIKNGLGPSTTSIQTDLLSAGKISITNQGGGLQNNSISVSTDGVINGGLTILNGSGFQTNFLSGSLKVVGNVSVTNAAITVANQTVSTLIAGSGMEITGNLSVINKTAGVTNISGYSLEVTKGITITNGDLFKDSANSGTVFGIARLSASSLTIKNGVGSYTNQLNGGYYQIAGNFTIINGANVDGSVLTSLSVGSIDVGGAFSITNAGGGTQVNQMAGSSLHASSLKIVNGHAADTFVMGTYLSISQINLDKDLTITTGNGKSEVRVTGSSFDIGGKVSIVTGNASDGLRNTVSLGGNFVSVGGSLNITNGNGLFDTEIIMNSLNAKGAVTINGGSVATGINSYAIGVSSLTAGPLSITSKGGDTRTAFEGNNFLIRGALTITHGEGTKNVSLDVGTLRTGGNFALNLGKGQSTTAIEIGFGGMNVGGAFLLNALEGNDTFGMLSEGNISKGMTFKFGAGSVDATLQAQELMLGSLNITHTTEQNTNFEISGVRVNGASTITGSKGGDDVLIKSSTFRGALKIDLKEEADTLEMNGNTYLNAVNLLTGAGADTVKLAVSAASTPANSFSRSVLVDLGADDNTLKMGIYTDSSPINLFHNTVKIISGTGTTSRELGSNVFYHSDPQFVGTFADLPVPP</sequence>
<organism evidence="1 2">
    <name type="scientific">Prosthecobacter debontii</name>
    <dbReference type="NCBI Taxonomy" id="48467"/>
    <lineage>
        <taxon>Bacteria</taxon>
        <taxon>Pseudomonadati</taxon>
        <taxon>Verrucomicrobiota</taxon>
        <taxon>Verrucomicrobiia</taxon>
        <taxon>Verrucomicrobiales</taxon>
        <taxon>Verrucomicrobiaceae</taxon>
        <taxon>Prosthecobacter</taxon>
    </lineage>
</organism>
<gene>
    <name evidence="1" type="ORF">SAMN02745166_02271</name>
</gene>
<name>A0A1T4Y0U0_9BACT</name>
<dbReference type="OrthoDB" id="8283464at2"/>
<proteinExistence type="predicted"/>
<accession>A0A1T4Y0U0</accession>
<dbReference type="AlphaFoldDB" id="A0A1T4Y0U0"/>
<reference evidence="2" key="1">
    <citation type="submission" date="2017-02" db="EMBL/GenBank/DDBJ databases">
        <authorList>
            <person name="Varghese N."/>
            <person name="Submissions S."/>
        </authorList>
    </citation>
    <scope>NUCLEOTIDE SEQUENCE [LARGE SCALE GENOMIC DNA]</scope>
    <source>
        <strain evidence="2">ATCC 700200</strain>
    </source>
</reference>